<dbReference type="GeneID" id="136822837"/>
<feature type="compositionally biased region" description="Basic and acidic residues" evidence="2">
    <location>
        <begin position="360"/>
        <end position="375"/>
    </location>
</feature>
<feature type="region of interest" description="Disordered" evidence="2">
    <location>
        <begin position="349"/>
        <end position="399"/>
    </location>
</feature>
<evidence type="ECO:0000256" key="1">
    <source>
        <dbReference type="SAM" id="Coils"/>
    </source>
</evidence>
<evidence type="ECO:0000256" key="2">
    <source>
        <dbReference type="SAM" id="MobiDB-lite"/>
    </source>
</evidence>
<evidence type="ECO:0000313" key="3">
    <source>
        <dbReference type="EnsemblMetazoa" id="CLYHEMP005934.1"/>
    </source>
</evidence>
<feature type="compositionally biased region" description="Low complexity" evidence="2">
    <location>
        <begin position="298"/>
        <end position="309"/>
    </location>
</feature>
<dbReference type="AlphaFoldDB" id="A0A7M5VB41"/>
<accession>A0A7M5VB41</accession>
<feature type="region of interest" description="Disordered" evidence="2">
    <location>
        <begin position="104"/>
        <end position="124"/>
    </location>
</feature>
<feature type="compositionally biased region" description="Polar residues" evidence="2">
    <location>
        <begin position="350"/>
        <end position="359"/>
    </location>
</feature>
<feature type="region of interest" description="Disordered" evidence="2">
    <location>
        <begin position="1"/>
        <end position="29"/>
    </location>
</feature>
<proteinExistence type="predicted"/>
<dbReference type="Proteomes" id="UP000594262">
    <property type="component" value="Unplaced"/>
</dbReference>
<protein>
    <submittedName>
        <fullName evidence="3">Uncharacterized protein</fullName>
    </submittedName>
</protein>
<dbReference type="EnsemblMetazoa" id="CLYHEMT005934.1">
    <property type="protein sequence ID" value="CLYHEMP005934.1"/>
    <property type="gene ID" value="CLYHEMG005934"/>
</dbReference>
<dbReference type="OrthoDB" id="10660127at2759"/>
<name>A0A7M5VB41_9CNID</name>
<reference evidence="3" key="1">
    <citation type="submission" date="2021-01" db="UniProtKB">
        <authorList>
            <consortium name="EnsemblMetazoa"/>
        </authorList>
    </citation>
    <scope>IDENTIFICATION</scope>
</reference>
<evidence type="ECO:0000313" key="4">
    <source>
        <dbReference type="Proteomes" id="UP000594262"/>
    </source>
</evidence>
<feature type="compositionally biased region" description="Polar residues" evidence="2">
    <location>
        <begin position="1"/>
        <end position="16"/>
    </location>
</feature>
<dbReference type="RefSeq" id="XP_066935251.1">
    <property type="nucleotide sequence ID" value="XM_067079150.1"/>
</dbReference>
<keyword evidence="1" id="KW-0175">Coiled coil</keyword>
<organism evidence="3 4">
    <name type="scientific">Clytia hemisphaerica</name>
    <dbReference type="NCBI Taxonomy" id="252671"/>
    <lineage>
        <taxon>Eukaryota</taxon>
        <taxon>Metazoa</taxon>
        <taxon>Cnidaria</taxon>
        <taxon>Hydrozoa</taxon>
        <taxon>Hydroidolina</taxon>
        <taxon>Leptothecata</taxon>
        <taxon>Obeliida</taxon>
        <taxon>Clytiidae</taxon>
        <taxon>Clytia</taxon>
    </lineage>
</organism>
<feature type="region of interest" description="Disordered" evidence="2">
    <location>
        <begin position="244"/>
        <end position="314"/>
    </location>
</feature>
<feature type="compositionally biased region" description="Polar residues" evidence="2">
    <location>
        <begin position="253"/>
        <end position="264"/>
    </location>
</feature>
<feature type="coiled-coil region" evidence="1">
    <location>
        <begin position="177"/>
        <end position="233"/>
    </location>
</feature>
<sequence>MNPVSIATSGLPSSSKQHYRPPAAGGSVHLQKHKIVSGRGADEAVSSSGYGGSQDGADQILTVAATTTNPLTRLNRVAADARSQQASHQVFDVRSIGTYQSSSVGSGSVINTRKPSPSQVTQVSDYDGTVSGIYQLNSMRQHAVSPSPGIEEITKAMPGVRKCLSPECGCCQRSDVLLRVNDELLQHKLQLEEQNRNLLEEIQVSRRFYQGTLADLTAQLSIAENRIKYLQEVVNTQEEALSSLNKDKSLSSPNIYQNNGTNAGHFTHPNGNVGANRLTKSVPNSPRGLPLSNDSNRSTTSSTTSSVTSEPPRTRLNLKNIVKFKEQLMERNQTLKTDIELLKFNKTDVPKTSSVSSLNNKKELPAIKSNRRSDAGGKGGSNQTTPQSSFDASEVSCKK</sequence>
<feature type="compositionally biased region" description="Polar residues" evidence="2">
    <location>
        <begin position="381"/>
        <end position="391"/>
    </location>
</feature>
<keyword evidence="4" id="KW-1185">Reference proteome</keyword>